<evidence type="ECO:0000313" key="1">
    <source>
        <dbReference type="EMBL" id="KAF1692589.1"/>
    </source>
</evidence>
<accession>A0ABQ6Z448</accession>
<proteinExistence type="predicted"/>
<sequence length="183" mass="19862">MMERELTHARRLAIVVLVLSVAACATRTAGVEQRLILPEGAARYEMAANQAFVFPAPRDNAPPGFPQGYELRDLPPTTLCAGFVVDTDGGVREIALLEDPGCMGPKMQPQLGDAVLRAISGWRFEPAVFCDYPDAATRDRDWNGTGCAGAVTEARRVAVTLAYAFTFEVRNGRQQVGAAQRKH</sequence>
<dbReference type="Proteomes" id="UP000788419">
    <property type="component" value="Unassembled WGS sequence"/>
</dbReference>
<evidence type="ECO:0000313" key="2">
    <source>
        <dbReference type="Proteomes" id="UP000788419"/>
    </source>
</evidence>
<gene>
    <name evidence="1" type="ORF">CSC65_13910</name>
</gene>
<keyword evidence="2" id="KW-1185">Reference proteome</keyword>
<comment type="caution">
    <text evidence="1">The sequence shown here is derived from an EMBL/GenBank/DDBJ whole genome shotgun (WGS) entry which is preliminary data.</text>
</comment>
<dbReference type="Gene3D" id="3.30.1150.10">
    <property type="match status" value="1"/>
</dbReference>
<organism evidence="1 2">
    <name type="scientific">Pseudoxanthomonas daejeonensis</name>
    <dbReference type="NCBI Taxonomy" id="266062"/>
    <lineage>
        <taxon>Bacteria</taxon>
        <taxon>Pseudomonadati</taxon>
        <taxon>Pseudomonadota</taxon>
        <taxon>Gammaproteobacteria</taxon>
        <taxon>Lysobacterales</taxon>
        <taxon>Lysobacteraceae</taxon>
        <taxon>Pseudoxanthomonas</taxon>
    </lineage>
</organism>
<protein>
    <recommendedName>
        <fullName evidence="3">Lipoprotein</fullName>
    </recommendedName>
</protein>
<name>A0ABQ6Z448_9GAMM</name>
<dbReference type="EMBL" id="PDWN01000015">
    <property type="protein sequence ID" value="KAF1692589.1"/>
    <property type="molecule type" value="Genomic_DNA"/>
</dbReference>
<dbReference type="PROSITE" id="PS51257">
    <property type="entry name" value="PROKAR_LIPOPROTEIN"/>
    <property type="match status" value="1"/>
</dbReference>
<reference evidence="1 2" key="1">
    <citation type="submission" date="2017-10" db="EMBL/GenBank/DDBJ databases">
        <title>Whole genome sequencing of members of genus Pseudoxanthomonas.</title>
        <authorList>
            <person name="Kumar S."/>
            <person name="Bansal K."/>
            <person name="Kaur A."/>
            <person name="Patil P."/>
            <person name="Sharma S."/>
            <person name="Patil P.B."/>
        </authorList>
    </citation>
    <scope>NUCLEOTIDE SEQUENCE [LARGE SCALE GENOMIC DNA]</scope>
    <source>
        <strain evidence="1 2">DSM 17801</strain>
    </source>
</reference>
<evidence type="ECO:0008006" key="3">
    <source>
        <dbReference type="Google" id="ProtNLM"/>
    </source>
</evidence>